<dbReference type="EMBL" id="MCGT01000031">
    <property type="protein sequence ID" value="ORX48050.1"/>
    <property type="molecule type" value="Genomic_DNA"/>
</dbReference>
<feature type="region of interest" description="Disordered" evidence="1">
    <location>
        <begin position="63"/>
        <end position="141"/>
    </location>
</feature>
<dbReference type="Proteomes" id="UP000242146">
    <property type="component" value="Unassembled WGS sequence"/>
</dbReference>
<accession>A0A1X2G8Y1</accession>
<comment type="caution">
    <text evidence="2">The sequence shown here is derived from an EMBL/GenBank/DDBJ whole genome shotgun (WGS) entry which is preliminary data.</text>
</comment>
<dbReference type="AlphaFoldDB" id="A0A1X2G8Y1"/>
<protein>
    <submittedName>
        <fullName evidence="2">Uncharacterized protein</fullName>
    </submittedName>
</protein>
<reference evidence="2 3" key="1">
    <citation type="submission" date="2016-07" db="EMBL/GenBank/DDBJ databases">
        <title>Pervasive Adenine N6-methylation of Active Genes in Fungi.</title>
        <authorList>
            <consortium name="DOE Joint Genome Institute"/>
            <person name="Mondo S.J."/>
            <person name="Dannebaum R.O."/>
            <person name="Kuo R.C."/>
            <person name="Labutti K."/>
            <person name="Haridas S."/>
            <person name="Kuo A."/>
            <person name="Salamov A."/>
            <person name="Ahrendt S.R."/>
            <person name="Lipzen A."/>
            <person name="Sullivan W."/>
            <person name="Andreopoulos W.B."/>
            <person name="Clum A."/>
            <person name="Lindquist E."/>
            <person name="Daum C."/>
            <person name="Ramamoorthy G.K."/>
            <person name="Gryganskyi A."/>
            <person name="Culley D."/>
            <person name="Magnuson J.K."/>
            <person name="James T.Y."/>
            <person name="O'Malley M.A."/>
            <person name="Stajich J.E."/>
            <person name="Spatafora J.W."/>
            <person name="Visel A."/>
            <person name="Grigoriev I.V."/>
        </authorList>
    </citation>
    <scope>NUCLEOTIDE SEQUENCE [LARGE SCALE GENOMIC DNA]</scope>
    <source>
        <strain evidence="2 3">NRRL 3301</strain>
    </source>
</reference>
<gene>
    <name evidence="2" type="ORF">DM01DRAFT_1377010</name>
</gene>
<evidence type="ECO:0000313" key="2">
    <source>
        <dbReference type="EMBL" id="ORX48050.1"/>
    </source>
</evidence>
<name>A0A1X2G8Y1_9FUNG</name>
<dbReference type="OrthoDB" id="2287709at2759"/>
<evidence type="ECO:0000256" key="1">
    <source>
        <dbReference type="SAM" id="MobiDB-lite"/>
    </source>
</evidence>
<keyword evidence="3" id="KW-1185">Reference proteome</keyword>
<evidence type="ECO:0000313" key="3">
    <source>
        <dbReference type="Proteomes" id="UP000242146"/>
    </source>
</evidence>
<sequence>MSFHYSSHTTYDDGSVEYTHVQVRELDEGEVGILLAGNNSIFDPSLTPHMLDSRSEYTISDVESLGSTSDQEDEADQEEDDSELEESWFPSLRHMSRIEEMDDDDDFNANHHRDSVTSTDIVEREDDYDNERRRKKSRRSLHNDQIGYQSFSPFQLVPLEIVYLITSSR</sequence>
<feature type="compositionally biased region" description="Acidic residues" evidence="1">
    <location>
        <begin position="70"/>
        <end position="86"/>
    </location>
</feature>
<organism evidence="2 3">
    <name type="scientific">Hesseltinella vesiculosa</name>
    <dbReference type="NCBI Taxonomy" id="101127"/>
    <lineage>
        <taxon>Eukaryota</taxon>
        <taxon>Fungi</taxon>
        <taxon>Fungi incertae sedis</taxon>
        <taxon>Mucoromycota</taxon>
        <taxon>Mucoromycotina</taxon>
        <taxon>Mucoromycetes</taxon>
        <taxon>Mucorales</taxon>
        <taxon>Cunninghamellaceae</taxon>
        <taxon>Hesseltinella</taxon>
    </lineage>
</organism>
<proteinExistence type="predicted"/>